<protein>
    <submittedName>
        <fullName evidence="3">E3 ubiquitin-protein ligase TRAIP</fullName>
    </submittedName>
</protein>
<dbReference type="AlphaFoldDB" id="A0A556VUX3"/>
<organism evidence="3 4">
    <name type="scientific">Bagarius yarrelli</name>
    <name type="common">Goonch</name>
    <name type="synonym">Bagrus yarrelli</name>
    <dbReference type="NCBI Taxonomy" id="175774"/>
    <lineage>
        <taxon>Eukaryota</taxon>
        <taxon>Metazoa</taxon>
        <taxon>Chordata</taxon>
        <taxon>Craniata</taxon>
        <taxon>Vertebrata</taxon>
        <taxon>Euteleostomi</taxon>
        <taxon>Actinopterygii</taxon>
        <taxon>Neopterygii</taxon>
        <taxon>Teleostei</taxon>
        <taxon>Ostariophysi</taxon>
        <taxon>Siluriformes</taxon>
        <taxon>Sisoridae</taxon>
        <taxon>Sisorinae</taxon>
        <taxon>Bagarius</taxon>
    </lineage>
</organism>
<dbReference type="GO" id="GO:0090734">
    <property type="term" value="C:site of DNA damage"/>
    <property type="evidence" value="ECO:0007669"/>
    <property type="project" value="TreeGrafter"/>
</dbReference>
<proteinExistence type="predicted"/>
<dbReference type="Proteomes" id="UP000319801">
    <property type="component" value="Unassembled WGS sequence"/>
</dbReference>
<gene>
    <name evidence="3" type="ORF">Baya_16295</name>
</gene>
<comment type="caution">
    <text evidence="3">The sequence shown here is derived from an EMBL/GenBank/DDBJ whole genome shotgun (WGS) entry which is preliminary data.</text>
</comment>
<evidence type="ECO:0000313" key="4">
    <source>
        <dbReference type="Proteomes" id="UP000319801"/>
    </source>
</evidence>
<accession>A0A556VUX3</accession>
<sequence length="204" mass="23248">MQYLENQQRESETAKEEARRLRAKMKTYESLDMVLQGQRAEVEAMISDMGVGQSAVEQLSIYCISLKKEYESLKCSLRTSNETCEKLKREVFSSNNKLKSPRLHRPSDSQDIDLNMTFDISTPEQVEKQPVTVPSKKMRLDPTLSSSTRQQCENSLGGKTRPQDHQSPLAEIRPLLVKAKRKKVSRPAPNKLTSSLSTLDQFLE</sequence>
<keyword evidence="4" id="KW-1185">Reference proteome</keyword>
<dbReference type="PANTHER" id="PTHR46569">
    <property type="entry name" value="E3 UBIQUITIN-PROTEIN LIGASE TRAIP"/>
    <property type="match status" value="1"/>
</dbReference>
<dbReference type="GO" id="GO:0005634">
    <property type="term" value="C:nucleus"/>
    <property type="evidence" value="ECO:0007669"/>
    <property type="project" value="TreeGrafter"/>
</dbReference>
<feature type="compositionally biased region" description="Polar residues" evidence="2">
    <location>
        <begin position="143"/>
        <end position="154"/>
    </location>
</feature>
<evidence type="ECO:0000256" key="2">
    <source>
        <dbReference type="SAM" id="MobiDB-lite"/>
    </source>
</evidence>
<evidence type="ECO:0000256" key="1">
    <source>
        <dbReference type="SAM" id="Coils"/>
    </source>
</evidence>
<dbReference type="PANTHER" id="PTHR46569:SF1">
    <property type="entry name" value="E3 UBIQUITIN-PROTEIN LIGASE RFWD3-RELATED"/>
    <property type="match status" value="1"/>
</dbReference>
<dbReference type="GO" id="GO:0061630">
    <property type="term" value="F:ubiquitin protein ligase activity"/>
    <property type="evidence" value="ECO:0007669"/>
    <property type="project" value="TreeGrafter"/>
</dbReference>
<dbReference type="InterPro" id="IPR052639">
    <property type="entry name" value="TRAIP_ubiq-protein_ligase"/>
</dbReference>
<feature type="region of interest" description="Disordered" evidence="2">
    <location>
        <begin position="123"/>
        <end position="204"/>
    </location>
</feature>
<evidence type="ECO:0000313" key="3">
    <source>
        <dbReference type="EMBL" id="TTT14227.1"/>
    </source>
</evidence>
<keyword evidence="1" id="KW-0175">Coiled coil</keyword>
<dbReference type="GO" id="GO:0031297">
    <property type="term" value="P:replication fork processing"/>
    <property type="evidence" value="ECO:0007669"/>
    <property type="project" value="TreeGrafter"/>
</dbReference>
<feature type="compositionally biased region" description="Polar residues" evidence="2">
    <location>
        <begin position="191"/>
        <end position="204"/>
    </location>
</feature>
<dbReference type="EMBL" id="VCAZ01000282">
    <property type="protein sequence ID" value="TTT14227.1"/>
    <property type="molecule type" value="Genomic_DNA"/>
</dbReference>
<dbReference type="OrthoDB" id="8062037at2759"/>
<dbReference type="GO" id="GO:0016567">
    <property type="term" value="P:protein ubiquitination"/>
    <property type="evidence" value="ECO:0007669"/>
    <property type="project" value="TreeGrafter"/>
</dbReference>
<reference evidence="3 4" key="1">
    <citation type="journal article" date="2019" name="Genome Biol. Evol.">
        <title>Whole-Genome Sequencing of the Giant Devil Catfish, Bagarius yarrelli.</title>
        <authorList>
            <person name="Jiang W."/>
            <person name="Lv Y."/>
            <person name="Cheng L."/>
            <person name="Yang K."/>
            <person name="Chao B."/>
            <person name="Wang X."/>
            <person name="Li Y."/>
            <person name="Pan X."/>
            <person name="You X."/>
            <person name="Zhang Y."/>
            <person name="Yang J."/>
            <person name="Li J."/>
            <person name="Zhang X."/>
            <person name="Liu S."/>
            <person name="Sun C."/>
            <person name="Yang J."/>
            <person name="Shi Q."/>
        </authorList>
    </citation>
    <scope>NUCLEOTIDE SEQUENCE [LARGE SCALE GENOMIC DNA]</scope>
    <source>
        <strain evidence="3">JWS20170419001</strain>
        <tissue evidence="3">Muscle</tissue>
    </source>
</reference>
<name>A0A556VUX3_BAGYA</name>
<feature type="coiled-coil region" evidence="1">
    <location>
        <begin position="1"/>
        <end position="31"/>
    </location>
</feature>